<organism evidence="3">
    <name type="scientific">Volvox carteri f. nagariensis</name>
    <dbReference type="NCBI Taxonomy" id="3068"/>
    <lineage>
        <taxon>Eukaryota</taxon>
        <taxon>Viridiplantae</taxon>
        <taxon>Chlorophyta</taxon>
        <taxon>core chlorophytes</taxon>
        <taxon>Chlorophyceae</taxon>
        <taxon>CS clade</taxon>
        <taxon>Chlamydomonadales</taxon>
        <taxon>Volvocaceae</taxon>
        <taxon>Volvox</taxon>
    </lineage>
</organism>
<keyword evidence="1" id="KW-0732">Signal</keyword>
<evidence type="ECO:0008006" key="4">
    <source>
        <dbReference type="Google" id="ProtNLM"/>
    </source>
</evidence>
<name>D8TVQ7_VOLCA</name>
<dbReference type="OrthoDB" id="556823at2759"/>
<feature type="chain" id="PRO_5003123933" description="Pherophorin domain-containing protein" evidence="1">
    <location>
        <begin position="40"/>
        <end position="212"/>
    </location>
</feature>
<dbReference type="RefSeq" id="XP_002950598.1">
    <property type="nucleotide sequence ID" value="XM_002950552.1"/>
</dbReference>
<dbReference type="AlphaFoldDB" id="D8TVQ7"/>
<evidence type="ECO:0000256" key="1">
    <source>
        <dbReference type="SAM" id="SignalP"/>
    </source>
</evidence>
<feature type="signal peptide" evidence="1">
    <location>
        <begin position="1"/>
        <end position="39"/>
    </location>
</feature>
<dbReference type="eggNOG" id="ENOG502RY34">
    <property type="taxonomic scope" value="Eukaryota"/>
</dbReference>
<reference evidence="2 3" key="1">
    <citation type="journal article" date="2010" name="Science">
        <title>Genomic analysis of organismal complexity in the multicellular green alga Volvox carteri.</title>
        <authorList>
            <person name="Prochnik S.E."/>
            <person name="Umen J."/>
            <person name="Nedelcu A.M."/>
            <person name="Hallmann A."/>
            <person name="Miller S.M."/>
            <person name="Nishii I."/>
            <person name="Ferris P."/>
            <person name="Kuo A."/>
            <person name="Mitros T."/>
            <person name="Fritz-Laylin L.K."/>
            <person name="Hellsten U."/>
            <person name="Chapman J."/>
            <person name="Simakov O."/>
            <person name="Rensing S.A."/>
            <person name="Terry A."/>
            <person name="Pangilinan J."/>
            <person name="Kapitonov V."/>
            <person name="Jurka J."/>
            <person name="Salamov A."/>
            <person name="Shapiro H."/>
            <person name="Schmutz J."/>
            <person name="Grimwood J."/>
            <person name="Lindquist E."/>
            <person name="Lucas S."/>
            <person name="Grigoriev I.V."/>
            <person name="Schmitt R."/>
            <person name="Kirk D."/>
            <person name="Rokhsar D.S."/>
        </authorList>
    </citation>
    <scope>NUCLEOTIDE SEQUENCE [LARGE SCALE GENOMIC DNA]</scope>
    <source>
        <strain evidence="3">f. Nagariensis / Eve</strain>
    </source>
</reference>
<keyword evidence="3" id="KW-1185">Reference proteome</keyword>
<gene>
    <name evidence="2" type="ORF">VOLCADRAFT_90921</name>
</gene>
<accession>D8TVQ7</accession>
<evidence type="ECO:0000313" key="3">
    <source>
        <dbReference type="Proteomes" id="UP000001058"/>
    </source>
</evidence>
<dbReference type="Proteomes" id="UP000001058">
    <property type="component" value="Unassembled WGS sequence"/>
</dbReference>
<sequence length="212" mass="22462">MDEQFCAVKIATMRRPRATAYLLWSLVLALIAQFGEVRSSHFRAGIIEYRVSQTDPSTLDIVVTTCWMYYDSDSVSLYGSGGSYLFTTNSYDVVGDGYDALGNRYAVLRTVGSAAVPTDAGEISASNCCRIDGLVGGAYPYALDDFRFAVNYVPGVNSSIVTQAPAVMLVGRAASSGTYAYTFVPAVSSHGASIDCSINTGLANTAPMAATS</sequence>
<protein>
    <recommendedName>
        <fullName evidence="4">Pherophorin domain-containing protein</fullName>
    </recommendedName>
</protein>
<dbReference type="GeneID" id="9617535"/>
<dbReference type="InParanoid" id="D8TVQ7"/>
<proteinExistence type="predicted"/>
<dbReference type="EMBL" id="GL378340">
    <property type="protein sequence ID" value="EFJ48344.1"/>
    <property type="molecule type" value="Genomic_DNA"/>
</dbReference>
<dbReference type="KEGG" id="vcn:VOLCADRAFT_90921"/>
<evidence type="ECO:0000313" key="2">
    <source>
        <dbReference type="EMBL" id="EFJ48344.1"/>
    </source>
</evidence>